<organism evidence="2 3">
    <name type="scientific">Flavobacterium agri</name>
    <dbReference type="NCBI Taxonomy" id="2743471"/>
    <lineage>
        <taxon>Bacteria</taxon>
        <taxon>Pseudomonadati</taxon>
        <taxon>Bacteroidota</taxon>
        <taxon>Flavobacteriia</taxon>
        <taxon>Flavobacteriales</taxon>
        <taxon>Flavobacteriaceae</taxon>
        <taxon>Flavobacterium</taxon>
    </lineage>
</organism>
<evidence type="ECO:0000313" key="2">
    <source>
        <dbReference type="EMBL" id="NYA70128.1"/>
    </source>
</evidence>
<keyword evidence="3" id="KW-1185">Reference proteome</keyword>
<keyword evidence="1" id="KW-0732">Signal</keyword>
<feature type="signal peptide" evidence="1">
    <location>
        <begin position="1"/>
        <end position="17"/>
    </location>
</feature>
<comment type="caution">
    <text evidence="2">The sequence shown here is derived from an EMBL/GenBank/DDBJ whole genome shotgun (WGS) entry which is preliminary data.</text>
</comment>
<dbReference type="EMBL" id="JACBJI010000002">
    <property type="protein sequence ID" value="NYA70128.1"/>
    <property type="molecule type" value="Genomic_DNA"/>
</dbReference>
<evidence type="ECO:0000256" key="1">
    <source>
        <dbReference type="SAM" id="SignalP"/>
    </source>
</evidence>
<proteinExistence type="predicted"/>
<reference evidence="2 3" key="1">
    <citation type="submission" date="2020-07" db="EMBL/GenBank/DDBJ databases">
        <authorList>
            <person name="Sun Q."/>
        </authorList>
    </citation>
    <scope>NUCLEOTIDE SEQUENCE [LARGE SCALE GENOMIC DNA]</scope>
    <source>
        <strain evidence="2 3">MAH-1</strain>
    </source>
</reference>
<protein>
    <recommendedName>
        <fullName evidence="4">DUF4468 domain-containing protein</fullName>
    </recommendedName>
</protein>
<dbReference type="AlphaFoldDB" id="A0A7Y9C694"/>
<accession>A0A7Y9C694</accession>
<evidence type="ECO:0008006" key="4">
    <source>
        <dbReference type="Google" id="ProtNLM"/>
    </source>
</evidence>
<gene>
    <name evidence="2" type="ORF">HZF10_04290</name>
</gene>
<evidence type="ECO:0000313" key="3">
    <source>
        <dbReference type="Proteomes" id="UP000535020"/>
    </source>
</evidence>
<name>A0A7Y9C694_9FLAO</name>
<sequence>MKAFFIALCFSSLGISAQDLQSETPSFVIEKKDGTIIEAKNITINFSRKFVEYVLPNESKLHFFFFDQLKEVNAGMSLLRIYGWRKGYFIKVESDSKILATVPLGDYRMVQGVKVFILDKEGKILEEFEVEGGDKKKDIERRAALKESLKRNFSDCPKFLGYLSNFDYATDTSHKQLWNYICMTQLQDCN</sequence>
<dbReference type="Proteomes" id="UP000535020">
    <property type="component" value="Unassembled WGS sequence"/>
</dbReference>
<dbReference type="RefSeq" id="WP_176004953.1">
    <property type="nucleotide sequence ID" value="NZ_JABWMI010000006.1"/>
</dbReference>
<feature type="chain" id="PRO_5030594831" description="DUF4468 domain-containing protein" evidence="1">
    <location>
        <begin position="18"/>
        <end position="190"/>
    </location>
</feature>